<gene>
    <name evidence="1" type="ORF">FA95DRAFT_1490569</name>
</gene>
<evidence type="ECO:0000313" key="2">
    <source>
        <dbReference type="Proteomes" id="UP000814033"/>
    </source>
</evidence>
<feature type="non-terminal residue" evidence="1">
    <location>
        <position position="154"/>
    </location>
</feature>
<reference evidence="1" key="2">
    <citation type="journal article" date="2022" name="New Phytol.">
        <title>Evolutionary transition to the ectomycorrhizal habit in the genomes of a hyperdiverse lineage of mushroom-forming fungi.</title>
        <authorList>
            <person name="Looney B."/>
            <person name="Miyauchi S."/>
            <person name="Morin E."/>
            <person name="Drula E."/>
            <person name="Courty P.E."/>
            <person name="Kohler A."/>
            <person name="Kuo A."/>
            <person name="LaButti K."/>
            <person name="Pangilinan J."/>
            <person name="Lipzen A."/>
            <person name="Riley R."/>
            <person name="Andreopoulos W."/>
            <person name="He G."/>
            <person name="Johnson J."/>
            <person name="Nolan M."/>
            <person name="Tritt A."/>
            <person name="Barry K.W."/>
            <person name="Grigoriev I.V."/>
            <person name="Nagy L.G."/>
            <person name="Hibbett D."/>
            <person name="Henrissat B."/>
            <person name="Matheny P.B."/>
            <person name="Labbe J."/>
            <person name="Martin F.M."/>
        </authorList>
    </citation>
    <scope>NUCLEOTIDE SEQUENCE</scope>
    <source>
        <strain evidence="1">FP105234-sp</strain>
    </source>
</reference>
<name>A0ACB8RXP0_9AGAM</name>
<evidence type="ECO:0000313" key="1">
    <source>
        <dbReference type="EMBL" id="KAI0048606.1"/>
    </source>
</evidence>
<protein>
    <submittedName>
        <fullName evidence="1">Uncharacterized protein</fullName>
    </submittedName>
</protein>
<accession>A0ACB8RXP0</accession>
<comment type="caution">
    <text evidence="1">The sequence shown here is derived from an EMBL/GenBank/DDBJ whole genome shotgun (WGS) entry which is preliminary data.</text>
</comment>
<dbReference type="EMBL" id="MU275884">
    <property type="protein sequence ID" value="KAI0048606.1"/>
    <property type="molecule type" value="Genomic_DNA"/>
</dbReference>
<keyword evidence="2" id="KW-1185">Reference proteome</keyword>
<reference evidence="1" key="1">
    <citation type="submission" date="2021-02" db="EMBL/GenBank/DDBJ databases">
        <authorList>
            <consortium name="DOE Joint Genome Institute"/>
            <person name="Ahrendt S."/>
            <person name="Looney B.P."/>
            <person name="Miyauchi S."/>
            <person name="Morin E."/>
            <person name="Drula E."/>
            <person name="Courty P.E."/>
            <person name="Chicoki N."/>
            <person name="Fauchery L."/>
            <person name="Kohler A."/>
            <person name="Kuo A."/>
            <person name="Labutti K."/>
            <person name="Pangilinan J."/>
            <person name="Lipzen A."/>
            <person name="Riley R."/>
            <person name="Andreopoulos W."/>
            <person name="He G."/>
            <person name="Johnson J."/>
            <person name="Barry K.W."/>
            <person name="Grigoriev I.V."/>
            <person name="Nagy L."/>
            <person name="Hibbett D."/>
            <person name="Henrissat B."/>
            <person name="Matheny P.B."/>
            <person name="Labbe J."/>
            <person name="Martin F."/>
        </authorList>
    </citation>
    <scope>NUCLEOTIDE SEQUENCE</scope>
    <source>
        <strain evidence="1">FP105234-sp</strain>
    </source>
</reference>
<sequence>MRVLELRAIEAGSPRVLKEAVEPRRQEAERLNTGAHVDEASISATAGQELSLATSVRAGDHVPVVLSQHADLVDQIKRAYAGDATFGKIAENTDAYPTFEMDEGIITTKNRAGERVVCIPKGLYGKRSIIEFVIDQGHQVLGHMGTQKTADYLR</sequence>
<organism evidence="1 2">
    <name type="scientific">Auriscalpium vulgare</name>
    <dbReference type="NCBI Taxonomy" id="40419"/>
    <lineage>
        <taxon>Eukaryota</taxon>
        <taxon>Fungi</taxon>
        <taxon>Dikarya</taxon>
        <taxon>Basidiomycota</taxon>
        <taxon>Agaricomycotina</taxon>
        <taxon>Agaricomycetes</taxon>
        <taxon>Russulales</taxon>
        <taxon>Auriscalpiaceae</taxon>
        <taxon>Auriscalpium</taxon>
    </lineage>
</organism>
<proteinExistence type="predicted"/>
<dbReference type="Proteomes" id="UP000814033">
    <property type="component" value="Unassembled WGS sequence"/>
</dbReference>